<accession>A0A1B2J6A6</accession>
<protein>
    <recommendedName>
        <fullName evidence="3 12">Ribokinase</fullName>
        <shortName evidence="12">RK</shortName>
        <ecNumber evidence="2 12">2.7.1.15</ecNumber>
    </recommendedName>
</protein>
<dbReference type="InterPro" id="IPR002139">
    <property type="entry name" value="Ribo/fructo_kinase"/>
</dbReference>
<comment type="subunit">
    <text evidence="12">Homodimer.</text>
</comment>
<evidence type="ECO:0000256" key="9">
    <source>
        <dbReference type="ARBA" id="ARBA00022842"/>
    </source>
</evidence>
<dbReference type="UniPathway" id="UPA00916">
    <property type="reaction ID" value="UER00889"/>
</dbReference>
<keyword evidence="7 12" id="KW-0418">Kinase</keyword>
<dbReference type="Pfam" id="PF00294">
    <property type="entry name" value="PfkB"/>
    <property type="match status" value="1"/>
</dbReference>
<gene>
    <name evidence="12" type="primary">RBK1</name>
    <name evidence="14" type="ORF">ATY40_BA7500642</name>
</gene>
<feature type="domain" description="Carbohydrate kinase PfkB" evidence="13">
    <location>
        <begin position="4"/>
        <end position="329"/>
    </location>
</feature>
<evidence type="ECO:0000313" key="14">
    <source>
        <dbReference type="EMBL" id="ANZ73512.1"/>
    </source>
</evidence>
<evidence type="ECO:0000256" key="10">
    <source>
        <dbReference type="ARBA" id="ARBA00022958"/>
    </source>
</evidence>
<comment type="similarity">
    <text evidence="12">Belongs to the carbohydrate kinase PfkB family. Ribokinase subfamily.</text>
</comment>
<feature type="binding site" evidence="12">
    <location>
        <position position="318"/>
    </location>
    <ligand>
        <name>K(+)</name>
        <dbReference type="ChEBI" id="CHEBI:29103"/>
    </ligand>
</feature>
<dbReference type="GO" id="GO:0019303">
    <property type="term" value="P:D-ribose catabolic process"/>
    <property type="evidence" value="ECO:0007669"/>
    <property type="project" value="UniProtKB-UniRule"/>
</dbReference>
<dbReference type="Proteomes" id="UP000094565">
    <property type="component" value="Chromosome 1"/>
</dbReference>
<evidence type="ECO:0000256" key="6">
    <source>
        <dbReference type="ARBA" id="ARBA00022741"/>
    </source>
</evidence>
<feature type="binding site" evidence="12">
    <location>
        <begin position="40"/>
        <end position="44"/>
    </location>
    <ligand>
        <name>substrate</name>
    </ligand>
</feature>
<evidence type="ECO:0000256" key="7">
    <source>
        <dbReference type="ARBA" id="ARBA00022777"/>
    </source>
</evidence>
<feature type="binding site" evidence="12">
    <location>
        <begin position="12"/>
        <end position="14"/>
    </location>
    <ligand>
        <name>substrate</name>
    </ligand>
</feature>
<evidence type="ECO:0000256" key="11">
    <source>
        <dbReference type="ARBA" id="ARBA00023277"/>
    </source>
</evidence>
<comment type="catalytic activity">
    <reaction evidence="12">
        <text>D-ribose + ATP = D-ribose 5-phosphate + ADP + H(+)</text>
        <dbReference type="Rhea" id="RHEA:13697"/>
        <dbReference type="ChEBI" id="CHEBI:15378"/>
        <dbReference type="ChEBI" id="CHEBI:30616"/>
        <dbReference type="ChEBI" id="CHEBI:47013"/>
        <dbReference type="ChEBI" id="CHEBI:78346"/>
        <dbReference type="ChEBI" id="CHEBI:456216"/>
        <dbReference type="EC" id="2.7.1.15"/>
    </reaction>
</comment>
<evidence type="ECO:0000259" key="13">
    <source>
        <dbReference type="Pfam" id="PF00294"/>
    </source>
</evidence>
<comment type="cofactor">
    <cofactor evidence="12">
        <name>Mg(2+)</name>
        <dbReference type="ChEBI" id="CHEBI:18420"/>
    </cofactor>
    <text evidence="12">Requires a divalent cation, most likely magnesium in vivo, as an electrophilic catalyst to aid phosphoryl group transfer. It is the chelate of the metal and the nucleotide that is the actual substrate.</text>
</comment>
<dbReference type="GO" id="GO:0046872">
    <property type="term" value="F:metal ion binding"/>
    <property type="evidence" value="ECO:0007669"/>
    <property type="project" value="UniProtKB-KW"/>
</dbReference>
<feature type="binding site" evidence="12">
    <location>
        <position position="288"/>
    </location>
    <ligand>
        <name>substrate</name>
    </ligand>
</feature>
<organism evidence="14 15">
    <name type="scientific">Komagataella pastoris</name>
    <name type="common">Yeast</name>
    <name type="synonym">Pichia pastoris</name>
    <dbReference type="NCBI Taxonomy" id="4922"/>
    <lineage>
        <taxon>Eukaryota</taxon>
        <taxon>Fungi</taxon>
        <taxon>Dikarya</taxon>
        <taxon>Ascomycota</taxon>
        <taxon>Saccharomycotina</taxon>
        <taxon>Pichiomycetes</taxon>
        <taxon>Pichiales</taxon>
        <taxon>Pichiaceae</taxon>
        <taxon>Komagataella</taxon>
    </lineage>
</organism>
<dbReference type="GO" id="GO:0004747">
    <property type="term" value="F:ribokinase activity"/>
    <property type="evidence" value="ECO:0007669"/>
    <property type="project" value="UniProtKB-UniRule"/>
</dbReference>
<feature type="binding site" evidence="12">
    <location>
        <position position="199"/>
    </location>
    <ligand>
        <name>ATP</name>
        <dbReference type="ChEBI" id="CHEBI:30616"/>
    </ligand>
</feature>
<keyword evidence="6 12" id="KW-0547">Nucleotide-binding</keyword>
<feature type="binding site" evidence="12">
    <location>
        <begin position="253"/>
        <end position="258"/>
    </location>
    <ligand>
        <name>ATP</name>
        <dbReference type="ChEBI" id="CHEBI:30616"/>
    </ligand>
</feature>
<feature type="binding site" evidence="12">
    <location>
        <position position="282"/>
    </location>
    <ligand>
        <name>K(+)</name>
        <dbReference type="ChEBI" id="CHEBI:29103"/>
    </ligand>
</feature>
<evidence type="ECO:0000256" key="4">
    <source>
        <dbReference type="ARBA" id="ARBA00022679"/>
    </source>
</evidence>
<comment type="function">
    <text evidence="12">Catalyzes the phosphorylation of ribose at O-5 in a reaction requiring ATP and magnesium. The resulting D-ribose-5-phosphate can then be used either for sythesis of nucleotides, histidine, and tryptophan, or as a component of the pentose phosphate pathway.</text>
</comment>
<dbReference type="GO" id="GO:0005634">
    <property type="term" value="C:nucleus"/>
    <property type="evidence" value="ECO:0007669"/>
    <property type="project" value="UniProtKB-SubCell"/>
</dbReference>
<keyword evidence="5 12" id="KW-0479">Metal-binding</keyword>
<evidence type="ECO:0000256" key="2">
    <source>
        <dbReference type="ARBA" id="ARBA00012035"/>
    </source>
</evidence>
<dbReference type="AlphaFoldDB" id="A0A1B2J6A6"/>
<feature type="active site" description="Proton acceptor" evidence="12">
    <location>
        <position position="288"/>
    </location>
</feature>
<keyword evidence="9 12" id="KW-0460">Magnesium</keyword>
<dbReference type="EMBL" id="CP014584">
    <property type="protein sequence ID" value="ANZ73512.1"/>
    <property type="molecule type" value="Genomic_DNA"/>
</dbReference>
<feature type="binding site" evidence="12">
    <location>
        <position position="327"/>
    </location>
    <ligand>
        <name>K(+)</name>
        <dbReference type="ChEBI" id="CHEBI:29103"/>
    </ligand>
</feature>
<dbReference type="GO" id="GO:0005737">
    <property type="term" value="C:cytoplasm"/>
    <property type="evidence" value="ECO:0007669"/>
    <property type="project" value="UniProtKB-SubCell"/>
</dbReference>
<dbReference type="PANTHER" id="PTHR10584:SF166">
    <property type="entry name" value="RIBOKINASE"/>
    <property type="match status" value="1"/>
</dbReference>
<evidence type="ECO:0000256" key="8">
    <source>
        <dbReference type="ARBA" id="ARBA00022840"/>
    </source>
</evidence>
<feature type="binding site" evidence="12">
    <location>
        <position position="284"/>
    </location>
    <ligand>
        <name>K(+)</name>
        <dbReference type="ChEBI" id="CHEBI:29103"/>
    </ligand>
</feature>
<keyword evidence="12" id="KW-0963">Cytoplasm</keyword>
<dbReference type="PROSITE" id="PS00584">
    <property type="entry name" value="PFKB_KINASES_2"/>
    <property type="match status" value="1"/>
</dbReference>
<dbReference type="SUPFAM" id="SSF53613">
    <property type="entry name" value="Ribokinase-like"/>
    <property type="match status" value="1"/>
</dbReference>
<feature type="binding site" evidence="12">
    <location>
        <begin position="287"/>
        <end position="288"/>
    </location>
    <ligand>
        <name>ATP</name>
        <dbReference type="ChEBI" id="CHEBI:30616"/>
    </ligand>
</feature>
<evidence type="ECO:0000256" key="5">
    <source>
        <dbReference type="ARBA" id="ARBA00022723"/>
    </source>
</evidence>
<dbReference type="CDD" id="cd01174">
    <property type="entry name" value="ribokinase"/>
    <property type="match status" value="1"/>
</dbReference>
<evidence type="ECO:0000313" key="15">
    <source>
        <dbReference type="Proteomes" id="UP000094565"/>
    </source>
</evidence>
<feature type="binding site" evidence="12">
    <location>
        <position position="323"/>
    </location>
    <ligand>
        <name>K(+)</name>
        <dbReference type="ChEBI" id="CHEBI:29103"/>
    </ligand>
</feature>
<comment type="activity regulation">
    <text evidence="12">Activated by a monovalent cation that binds near, but not in, the active site. The most likely occupant of the site in vivo is potassium. Ion binding induces a conformational change that may alter substrate affinity.</text>
</comment>
<dbReference type="PRINTS" id="PR00990">
    <property type="entry name" value="RIBOKINASE"/>
</dbReference>
<proteinExistence type="inferred from homology"/>
<keyword evidence="12" id="KW-0539">Nucleus</keyword>
<evidence type="ECO:0000256" key="1">
    <source>
        <dbReference type="ARBA" id="ARBA00005380"/>
    </source>
</evidence>
<sequence length="341" mass="37318">MSNSITIIGSLNYDMVTYTYVLPEAGQTVLSNHFECHYGGKGLNQAISAGKLLAPDSHTTVRMVGKIGDDSFGKELKQYLEDNRVSSNHVLTEKGVCTGIATIIVEQESGENRILCTPGANGKLILTDNELETVFEDEKERDYPGFVILQNEQPDPVTCISWIKSHRPNLIITYNPSPFNEEILLDKRIWSCVNVLVVNEGEALTCVKQLNSFSVSEIKDKINSNFVHGYTVLAKELNRVLNPESGSSLVVITLGSRGSVYATDIDSQYIPSLQVEPSKIVDTTGAGDTFLGALVVKLAQKEPIEKAIKFATAASSLTVQKRGAAESIPQYEDVMSMLESH</sequence>
<dbReference type="HAMAP" id="MF_01987">
    <property type="entry name" value="Ribokinase"/>
    <property type="match status" value="1"/>
</dbReference>
<name>A0A1B2J6A6_PICPA</name>
<keyword evidence="4 12" id="KW-0808">Transferase</keyword>
<keyword evidence="15" id="KW-1185">Reference proteome</keyword>
<keyword evidence="10 12" id="KW-0630">Potassium</keyword>
<dbReference type="InterPro" id="IPR029056">
    <property type="entry name" value="Ribokinase-like"/>
</dbReference>
<comment type="similarity">
    <text evidence="1">Belongs to the carbohydrate kinase pfkB family.</text>
</comment>
<evidence type="ECO:0000256" key="3">
    <source>
        <dbReference type="ARBA" id="ARBA00016943"/>
    </source>
</evidence>
<dbReference type="Gene3D" id="3.40.1190.20">
    <property type="match status" value="1"/>
</dbReference>
<keyword evidence="11 12" id="KW-0119">Carbohydrate metabolism</keyword>
<feature type="binding site" evidence="12">
    <location>
        <position position="321"/>
    </location>
    <ligand>
        <name>K(+)</name>
        <dbReference type="ChEBI" id="CHEBI:29103"/>
    </ligand>
</feature>
<dbReference type="OrthoDB" id="415590at2759"/>
<keyword evidence="8 12" id="KW-0067">ATP-binding</keyword>
<dbReference type="InterPro" id="IPR011611">
    <property type="entry name" value="PfkB_dom"/>
</dbReference>
<reference evidence="14 15" key="1">
    <citation type="submission" date="2016-02" db="EMBL/GenBank/DDBJ databases">
        <title>Comparative genomic and transcriptomic foundation for Pichia pastoris.</title>
        <authorList>
            <person name="Love K.R."/>
            <person name="Shah K.A."/>
            <person name="Whittaker C.A."/>
            <person name="Wu J."/>
            <person name="Bartlett M.C."/>
            <person name="Ma D."/>
            <person name="Leeson R.L."/>
            <person name="Priest M."/>
            <person name="Young S.K."/>
            <person name="Love J.C."/>
        </authorList>
    </citation>
    <scope>NUCLEOTIDE SEQUENCE [LARGE SCALE GENOMIC DNA]</scope>
    <source>
        <strain evidence="14 15">ATCC 28485</strain>
    </source>
</reference>
<dbReference type="InterPro" id="IPR011877">
    <property type="entry name" value="Ribokinase"/>
</dbReference>
<dbReference type="PANTHER" id="PTHR10584">
    <property type="entry name" value="SUGAR KINASE"/>
    <property type="match status" value="1"/>
</dbReference>
<comment type="pathway">
    <text evidence="12">Carbohydrate metabolism; D-ribose degradation; D-ribose 5-phosphate from beta-D-ribopyranose: step 2/2.</text>
</comment>
<evidence type="ECO:0000256" key="12">
    <source>
        <dbReference type="HAMAP-Rule" id="MF_03215"/>
    </source>
</evidence>
<comment type="caution">
    <text evidence="12">Lacks conserved residue(s) required for the propagation of feature annotation.</text>
</comment>
<dbReference type="GO" id="GO:0005524">
    <property type="term" value="F:ATP binding"/>
    <property type="evidence" value="ECO:0007669"/>
    <property type="project" value="UniProtKB-UniRule"/>
</dbReference>
<dbReference type="InterPro" id="IPR002173">
    <property type="entry name" value="Carboh/pur_kinase_PfkB_CS"/>
</dbReference>
<feature type="binding site" evidence="12">
    <location>
        <position position="152"/>
    </location>
    <ligand>
        <name>substrate</name>
    </ligand>
</feature>
<dbReference type="EC" id="2.7.1.15" evidence="2 12"/>
<comment type="subcellular location">
    <subcellularLocation>
        <location evidence="12">Cytoplasm</location>
    </subcellularLocation>
    <subcellularLocation>
        <location evidence="12">Nucleus</location>
    </subcellularLocation>
</comment>